<keyword evidence="2" id="KW-1185">Reference proteome</keyword>
<gene>
    <name evidence="1" type="ORF">Pla100_47990</name>
</gene>
<dbReference type="InterPro" id="IPR017850">
    <property type="entry name" value="Alkaline_phosphatase_core_sf"/>
</dbReference>
<organism evidence="1 2">
    <name type="scientific">Neorhodopirellula pilleata</name>
    <dbReference type="NCBI Taxonomy" id="2714738"/>
    <lineage>
        <taxon>Bacteria</taxon>
        <taxon>Pseudomonadati</taxon>
        <taxon>Planctomycetota</taxon>
        <taxon>Planctomycetia</taxon>
        <taxon>Pirellulales</taxon>
        <taxon>Pirellulaceae</taxon>
        <taxon>Neorhodopirellula</taxon>
    </lineage>
</organism>
<dbReference type="EMBL" id="SJPM01000012">
    <property type="protein sequence ID" value="TWT92261.1"/>
    <property type="molecule type" value="Genomic_DNA"/>
</dbReference>
<evidence type="ECO:0000313" key="1">
    <source>
        <dbReference type="EMBL" id="TWT92261.1"/>
    </source>
</evidence>
<accession>A0A5C5ZYY6</accession>
<evidence type="ECO:0000313" key="2">
    <source>
        <dbReference type="Proteomes" id="UP000316213"/>
    </source>
</evidence>
<dbReference type="AlphaFoldDB" id="A0A5C5ZYY6"/>
<dbReference type="Proteomes" id="UP000316213">
    <property type="component" value="Unassembled WGS sequence"/>
</dbReference>
<dbReference type="RefSeq" id="WP_146580591.1">
    <property type="nucleotide sequence ID" value="NZ_SJPM01000012.1"/>
</dbReference>
<dbReference type="Pfam" id="PF07394">
    <property type="entry name" value="DUF1501"/>
    <property type="match status" value="1"/>
</dbReference>
<evidence type="ECO:0008006" key="3">
    <source>
        <dbReference type="Google" id="ProtNLM"/>
    </source>
</evidence>
<dbReference type="PANTHER" id="PTHR43737:SF1">
    <property type="entry name" value="DUF1501 DOMAIN-CONTAINING PROTEIN"/>
    <property type="match status" value="1"/>
</dbReference>
<proteinExistence type="predicted"/>
<dbReference type="PANTHER" id="PTHR43737">
    <property type="entry name" value="BLL7424 PROTEIN"/>
    <property type="match status" value="1"/>
</dbReference>
<comment type="caution">
    <text evidence="1">The sequence shown here is derived from an EMBL/GenBank/DDBJ whole genome shotgun (WGS) entry which is preliminary data.</text>
</comment>
<sequence>MSINRKHITSELPRTVLNRQQTVLDRRQALASAGCGFGMLGLAGLLHDQGLLSSTSAEDLGSRALNPLAPQATHFAPKAKRVIWIFVNGGPSQVDTWDYKPELERRNDKSIKEFAPEFTNTTGFFKDAVGNLMKSPFAFTPRGECGKMVSEIFPKLGEHVDKMAFIHSGHTESNNHSPALFAMNCGLPRMGFPCVGSWVTYGLGSESSDLPGFVVMSDPKGRGLPKGHASNWSSGFLPGVFQGTHLSPTGAAIDNLQPVQPVVHAQRNQLDLLNRLNNLHQEERAAEAELSARIESFELAYRMQSAAPEALDIDSEPKHIQDLYGIGDDRCDHFARQCLTARRMVERGVRMVQIYSGGMENQRSWDGHNDIHGNHSQFAGETDQPVAGLLADLDQRGLLKDTLVIWCGEFGRLPVAQKAAKPGRDHNPHCFTAWLAGGGIKGGTTYGESDEIGYKAAVDKVHVNDLHATILHLLGINHTRLTYKYNGRRFRLTDVAGEVIESIIA</sequence>
<dbReference type="SUPFAM" id="SSF53649">
    <property type="entry name" value="Alkaline phosphatase-like"/>
    <property type="match status" value="1"/>
</dbReference>
<dbReference type="Gene3D" id="3.40.720.10">
    <property type="entry name" value="Alkaline Phosphatase, subunit A"/>
    <property type="match status" value="1"/>
</dbReference>
<name>A0A5C5ZYY6_9BACT</name>
<dbReference type="OrthoDB" id="127333at2"/>
<dbReference type="InterPro" id="IPR010869">
    <property type="entry name" value="DUF1501"/>
</dbReference>
<protein>
    <recommendedName>
        <fullName evidence="3">Sulfatase</fullName>
    </recommendedName>
</protein>
<reference evidence="1 2" key="1">
    <citation type="submission" date="2019-02" db="EMBL/GenBank/DDBJ databases">
        <title>Deep-cultivation of Planctomycetes and their phenomic and genomic characterization uncovers novel biology.</title>
        <authorList>
            <person name="Wiegand S."/>
            <person name="Jogler M."/>
            <person name="Boedeker C."/>
            <person name="Pinto D."/>
            <person name="Vollmers J."/>
            <person name="Rivas-Marin E."/>
            <person name="Kohn T."/>
            <person name="Peeters S.H."/>
            <person name="Heuer A."/>
            <person name="Rast P."/>
            <person name="Oberbeckmann S."/>
            <person name="Bunk B."/>
            <person name="Jeske O."/>
            <person name="Meyerdierks A."/>
            <person name="Storesund J.E."/>
            <person name="Kallscheuer N."/>
            <person name="Luecker S."/>
            <person name="Lage O.M."/>
            <person name="Pohl T."/>
            <person name="Merkel B.J."/>
            <person name="Hornburger P."/>
            <person name="Mueller R.-W."/>
            <person name="Bruemmer F."/>
            <person name="Labrenz M."/>
            <person name="Spormann A.M."/>
            <person name="Op Den Camp H."/>
            <person name="Overmann J."/>
            <person name="Amann R."/>
            <person name="Jetten M.S.M."/>
            <person name="Mascher T."/>
            <person name="Medema M.H."/>
            <person name="Devos D.P."/>
            <person name="Kaster A.-K."/>
            <person name="Ovreas L."/>
            <person name="Rohde M."/>
            <person name="Galperin M.Y."/>
            <person name="Jogler C."/>
        </authorList>
    </citation>
    <scope>NUCLEOTIDE SEQUENCE [LARGE SCALE GENOMIC DNA]</scope>
    <source>
        <strain evidence="1 2">Pla100</strain>
    </source>
</reference>